<name>M0LST7_9EURY</name>
<dbReference type="OrthoDB" id="307384at2157"/>
<feature type="compositionally biased region" description="Low complexity" evidence="2">
    <location>
        <begin position="374"/>
        <end position="416"/>
    </location>
</feature>
<feature type="region of interest" description="Disordered" evidence="2">
    <location>
        <begin position="199"/>
        <end position="434"/>
    </location>
</feature>
<keyword evidence="1" id="KW-0175">Coiled coil</keyword>
<dbReference type="RefSeq" id="WP_007695585.1">
    <property type="nucleotide sequence ID" value="NZ_AJRK01000154.1"/>
</dbReference>
<dbReference type="eggNOG" id="arCOG04660">
    <property type="taxonomic scope" value="Archaea"/>
</dbReference>
<feature type="compositionally biased region" description="Pro residues" evidence="2">
    <location>
        <begin position="327"/>
        <end position="336"/>
    </location>
</feature>
<protein>
    <recommendedName>
        <fullName evidence="3">DUF7115 domain-containing protein</fullName>
    </recommendedName>
</protein>
<reference evidence="4 5" key="1">
    <citation type="journal article" date="2014" name="PLoS Genet.">
        <title>Phylogenetically driven sequencing of extremely halophilic archaea reveals strategies for static and dynamic osmo-response.</title>
        <authorList>
            <person name="Becker E.A."/>
            <person name="Seitzer P.M."/>
            <person name="Tritt A."/>
            <person name="Larsen D."/>
            <person name="Krusor M."/>
            <person name="Yao A.I."/>
            <person name="Wu D."/>
            <person name="Madern D."/>
            <person name="Eisen J.A."/>
            <person name="Darling A.E."/>
            <person name="Facciotti M.T."/>
        </authorList>
    </citation>
    <scope>NUCLEOTIDE SEQUENCE [LARGE SCALE GENOMIC DNA]</scope>
    <source>
        <strain evidence="4 5">100A6</strain>
    </source>
</reference>
<feature type="compositionally biased region" description="Basic and acidic residues" evidence="2">
    <location>
        <begin position="286"/>
        <end position="307"/>
    </location>
</feature>
<dbReference type="AlphaFoldDB" id="M0LST7"/>
<organism evidence="4 5">
    <name type="scientific">Halococcus hamelinensis 100A6</name>
    <dbReference type="NCBI Taxonomy" id="1132509"/>
    <lineage>
        <taxon>Archaea</taxon>
        <taxon>Methanobacteriati</taxon>
        <taxon>Methanobacteriota</taxon>
        <taxon>Stenosarchaea group</taxon>
        <taxon>Halobacteria</taxon>
        <taxon>Halobacteriales</taxon>
        <taxon>Halococcaceae</taxon>
        <taxon>Halococcus</taxon>
    </lineage>
</organism>
<evidence type="ECO:0000313" key="5">
    <source>
        <dbReference type="Proteomes" id="UP000011566"/>
    </source>
</evidence>
<proteinExistence type="predicted"/>
<dbReference type="PATRIC" id="fig|1132509.6.peg.3644"/>
<evidence type="ECO:0000259" key="3">
    <source>
        <dbReference type="Pfam" id="PF23428"/>
    </source>
</evidence>
<gene>
    <name evidence="4" type="ORF">C447_15686</name>
</gene>
<sequence>MDVPGIVRERLGDERRMTSVNIGGEDRVYVTPPRTLVYHASGLFSRESIDEYSHDARRFDVSANRREATFAFEYDDGVEAFSIPRERIETVLPPVLAGVLRTTGHIDDEESVEESYRFGERTVVVTEAQVLTSVGEAVWDHDHDSYAYEEITDLAFDDGDLVVVVDGRSRRIELDDDSGREAYETVEAALLAYHGVGSVDDIGRRSPERASSEESRATGGVSPAEDPTRDSTTDTAPATDTAPPTEPDDPSPEPLFGRADEPAEPAGPTESTEPAESTEPDEATEPTDRPSEDVDRPLEAADQRSGNDDGDESTASANDTDSGIVSSPPPSSPAPGGPTTGPLIPDAPDSGTSRPEAGDDPASDGEAPPAVDPATETESTAGSETTADTESTAGGDQATDVDSTTDADPATSTDPAVDAERHGSDIAAEAPDLGAELDALREQVDRQSQLLERNRELLERLVETQESKRVSDDR</sequence>
<feature type="compositionally biased region" description="Acidic residues" evidence="2">
    <location>
        <begin position="276"/>
        <end position="285"/>
    </location>
</feature>
<accession>M0LST7</accession>
<evidence type="ECO:0000313" key="4">
    <source>
        <dbReference type="EMBL" id="EMA36228.1"/>
    </source>
</evidence>
<evidence type="ECO:0000256" key="2">
    <source>
        <dbReference type="SAM" id="MobiDB-lite"/>
    </source>
</evidence>
<evidence type="ECO:0000256" key="1">
    <source>
        <dbReference type="SAM" id="Coils"/>
    </source>
</evidence>
<feature type="domain" description="DUF7115" evidence="3">
    <location>
        <begin position="1"/>
        <end position="107"/>
    </location>
</feature>
<feature type="compositionally biased region" description="Basic and acidic residues" evidence="2">
    <location>
        <begin position="201"/>
        <end position="216"/>
    </location>
</feature>
<feature type="coiled-coil region" evidence="1">
    <location>
        <begin position="437"/>
        <end position="468"/>
    </location>
</feature>
<keyword evidence="5" id="KW-1185">Reference proteome</keyword>
<dbReference type="EMBL" id="AOMB01000042">
    <property type="protein sequence ID" value="EMA36228.1"/>
    <property type="molecule type" value="Genomic_DNA"/>
</dbReference>
<dbReference type="Pfam" id="PF23428">
    <property type="entry name" value="DUF7115"/>
    <property type="match status" value="1"/>
</dbReference>
<comment type="caution">
    <text evidence="4">The sequence shown here is derived from an EMBL/GenBank/DDBJ whole genome shotgun (WGS) entry which is preliminary data.</text>
</comment>
<feature type="compositionally biased region" description="Low complexity" evidence="2">
    <location>
        <begin position="233"/>
        <end position="243"/>
    </location>
</feature>
<dbReference type="Proteomes" id="UP000011566">
    <property type="component" value="Unassembled WGS sequence"/>
</dbReference>
<dbReference type="InterPro" id="IPR055539">
    <property type="entry name" value="DUF7115"/>
</dbReference>